<sequence>MRRSLLSGLMIFFLGAAAIQAEAQPVSRQSDPREVALDLYDAVLRDAPAESVAVRLGDIIHIFRYRCARVTDYQLYLQRPNLIDLKVKCSGDPLYGVTVASNGYVAVYGGNGMIAGLDQRDAVIYSFGADGALDLDTGLTVSEAVDDTVARLTLGDEYSLLYLSLMLVAVVLMIAVGLLMWTRAWRRRDQGVEIGVPRFVRSAVKDRLMAGSNRVWSQVYRHPTTGIYVVRGRRGRRRLFRHFTGALLYRYLGFKFGEIRGRARRRVEDAVMEEADPSEAMPQGGVPGAPQPGL</sequence>
<protein>
    <submittedName>
        <fullName evidence="4">Uncharacterized protein</fullName>
    </submittedName>
</protein>
<accession>A0A3M0C1S1</accession>
<dbReference type="EMBL" id="REFR01000014">
    <property type="protein sequence ID" value="RMB02825.1"/>
    <property type="molecule type" value="Genomic_DNA"/>
</dbReference>
<proteinExistence type="predicted"/>
<gene>
    <name evidence="4" type="ORF">BXY39_3177</name>
</gene>
<evidence type="ECO:0000313" key="4">
    <source>
        <dbReference type="EMBL" id="RMB02825.1"/>
    </source>
</evidence>
<name>A0A3M0C1S1_9PROT</name>
<dbReference type="Proteomes" id="UP000271227">
    <property type="component" value="Unassembled WGS sequence"/>
</dbReference>
<feature type="signal peptide" evidence="3">
    <location>
        <begin position="1"/>
        <end position="23"/>
    </location>
</feature>
<feature type="chain" id="PRO_5018115014" evidence="3">
    <location>
        <begin position="24"/>
        <end position="294"/>
    </location>
</feature>
<keyword evidence="5" id="KW-1185">Reference proteome</keyword>
<dbReference type="InParanoid" id="A0A3M0C1S1"/>
<evidence type="ECO:0000313" key="5">
    <source>
        <dbReference type="Proteomes" id="UP000271227"/>
    </source>
</evidence>
<keyword evidence="2" id="KW-0472">Membrane</keyword>
<organism evidence="4 5">
    <name type="scientific">Eilatimonas milleporae</name>
    <dbReference type="NCBI Taxonomy" id="911205"/>
    <lineage>
        <taxon>Bacteria</taxon>
        <taxon>Pseudomonadati</taxon>
        <taxon>Pseudomonadota</taxon>
        <taxon>Alphaproteobacteria</taxon>
        <taxon>Kordiimonadales</taxon>
        <taxon>Kordiimonadaceae</taxon>
        <taxon>Eilatimonas</taxon>
    </lineage>
</organism>
<evidence type="ECO:0000256" key="3">
    <source>
        <dbReference type="SAM" id="SignalP"/>
    </source>
</evidence>
<keyword evidence="3" id="KW-0732">Signal</keyword>
<dbReference type="AlphaFoldDB" id="A0A3M0C1S1"/>
<keyword evidence="2" id="KW-0812">Transmembrane</keyword>
<feature type="region of interest" description="Disordered" evidence="1">
    <location>
        <begin position="270"/>
        <end position="294"/>
    </location>
</feature>
<evidence type="ECO:0000256" key="1">
    <source>
        <dbReference type="SAM" id="MobiDB-lite"/>
    </source>
</evidence>
<reference evidence="4 5" key="1">
    <citation type="submission" date="2018-10" db="EMBL/GenBank/DDBJ databases">
        <title>Genomic Encyclopedia of Archaeal and Bacterial Type Strains, Phase II (KMG-II): from individual species to whole genera.</title>
        <authorList>
            <person name="Goeker M."/>
        </authorList>
    </citation>
    <scope>NUCLEOTIDE SEQUENCE [LARGE SCALE GENOMIC DNA]</scope>
    <source>
        <strain evidence="4 5">DSM 25217</strain>
    </source>
</reference>
<evidence type="ECO:0000256" key="2">
    <source>
        <dbReference type="SAM" id="Phobius"/>
    </source>
</evidence>
<keyword evidence="2" id="KW-1133">Transmembrane helix</keyword>
<comment type="caution">
    <text evidence="4">The sequence shown here is derived from an EMBL/GenBank/DDBJ whole genome shotgun (WGS) entry which is preliminary data.</text>
</comment>
<feature type="transmembrane region" description="Helical" evidence="2">
    <location>
        <begin position="160"/>
        <end position="181"/>
    </location>
</feature>